<dbReference type="EC" id="2.7.11.1" evidence="1"/>
<feature type="domain" description="Protein kinase" evidence="12">
    <location>
        <begin position="8"/>
        <end position="271"/>
    </location>
</feature>
<dbReference type="GO" id="GO:0000776">
    <property type="term" value="C:kinetochore"/>
    <property type="evidence" value="ECO:0007669"/>
    <property type="project" value="Ensembl"/>
</dbReference>
<reference evidence="13" key="2">
    <citation type="submission" date="2025-08" db="UniProtKB">
        <authorList>
            <consortium name="Ensembl"/>
        </authorList>
    </citation>
    <scope>IDENTIFICATION</scope>
</reference>
<accession>H0WFP7</accession>
<dbReference type="FunFam" id="3.30.200.20:FF:000310">
    <property type="entry name" value="serine/threonine-protein kinase Nek2"/>
    <property type="match status" value="1"/>
</dbReference>
<dbReference type="GO" id="GO:0090307">
    <property type="term" value="P:mitotic spindle assembly"/>
    <property type="evidence" value="ECO:0007669"/>
    <property type="project" value="Ensembl"/>
</dbReference>
<dbReference type="GO" id="GO:0051988">
    <property type="term" value="P:regulation of attachment of spindle microtubules to kinetochore"/>
    <property type="evidence" value="ECO:0007669"/>
    <property type="project" value="Ensembl"/>
</dbReference>
<reference evidence="13" key="3">
    <citation type="submission" date="2025-09" db="UniProtKB">
        <authorList>
            <consortium name="Ensembl"/>
        </authorList>
    </citation>
    <scope>IDENTIFICATION</scope>
</reference>
<dbReference type="InParanoid" id="H0WFP7"/>
<keyword evidence="2" id="KW-0723">Serine/threonine-protein kinase</keyword>
<dbReference type="GeneTree" id="ENSGT00940000156989"/>
<dbReference type="Proteomes" id="UP000005225">
    <property type="component" value="Unassembled WGS sequence"/>
</dbReference>
<dbReference type="STRING" id="30611.ENSOGAP00000000071"/>
<dbReference type="InterPro" id="IPR051131">
    <property type="entry name" value="NEK_Ser/Thr_kinase_NIMA"/>
</dbReference>
<evidence type="ECO:0000313" key="13">
    <source>
        <dbReference type="Ensembl" id="ENSOGAP00000000071.2"/>
    </source>
</evidence>
<dbReference type="FunFam" id="3.30.200.20:FF:000151">
    <property type="entry name" value="G2-specific protein kinase nimA"/>
    <property type="match status" value="1"/>
</dbReference>
<dbReference type="HOGENOM" id="CLU_000288_63_23_1"/>
<protein>
    <recommendedName>
        <fullName evidence="1">non-specific serine/threonine protein kinase</fullName>
        <ecNumber evidence="1">2.7.11.1</ecNumber>
    </recommendedName>
</protein>
<dbReference type="GO" id="GO:0005654">
    <property type="term" value="C:nucleoplasm"/>
    <property type="evidence" value="ECO:0007669"/>
    <property type="project" value="Ensembl"/>
</dbReference>
<evidence type="ECO:0000259" key="12">
    <source>
        <dbReference type="PROSITE" id="PS50011"/>
    </source>
</evidence>
<dbReference type="PANTHER" id="PTHR44899:SF10">
    <property type="entry name" value="NIMA-RELATED KINASE 2"/>
    <property type="match status" value="1"/>
</dbReference>
<dbReference type="GO" id="GO:0019903">
    <property type="term" value="F:protein phosphatase binding"/>
    <property type="evidence" value="ECO:0007669"/>
    <property type="project" value="Ensembl"/>
</dbReference>
<comment type="catalytic activity">
    <reaction evidence="9">
        <text>L-threonyl-[protein] + ATP = O-phospho-L-threonyl-[protein] + ADP + H(+)</text>
        <dbReference type="Rhea" id="RHEA:46608"/>
        <dbReference type="Rhea" id="RHEA-COMP:11060"/>
        <dbReference type="Rhea" id="RHEA-COMP:11605"/>
        <dbReference type="ChEBI" id="CHEBI:15378"/>
        <dbReference type="ChEBI" id="CHEBI:30013"/>
        <dbReference type="ChEBI" id="CHEBI:30616"/>
        <dbReference type="ChEBI" id="CHEBI:61977"/>
        <dbReference type="ChEBI" id="CHEBI:456216"/>
        <dbReference type="EC" id="2.7.11.1"/>
    </reaction>
</comment>
<dbReference type="GO" id="GO:0004674">
    <property type="term" value="F:protein serine/threonine kinase activity"/>
    <property type="evidence" value="ECO:0007669"/>
    <property type="project" value="UniProtKB-KW"/>
</dbReference>
<reference evidence="14" key="1">
    <citation type="submission" date="2011-03" db="EMBL/GenBank/DDBJ databases">
        <title>Version 3 of the genome sequence of Otolemur garnettii (Bushbaby).</title>
        <authorList>
            <consortium name="The Broad Institute Genome Sequencing Platform"/>
            <person name="Di Palma F."/>
            <person name="Johnson J."/>
            <person name="Lander E.S."/>
            <person name="Lindblad-Toh K."/>
            <person name="Jaffe D.B."/>
            <person name="Gnerre S."/>
            <person name="MacCallum I."/>
            <person name="Przybylski D."/>
            <person name="Ribeiro F.J."/>
            <person name="Burton J.N."/>
            <person name="Walker B.J."/>
            <person name="Sharpe T."/>
            <person name="Hall G."/>
        </authorList>
    </citation>
    <scope>NUCLEOTIDE SEQUENCE [LARGE SCALE GENOMIC DNA]</scope>
</reference>
<dbReference type="GO" id="GO:1903126">
    <property type="term" value="P:negative regulation of centriole-centriole cohesion"/>
    <property type="evidence" value="ECO:0007669"/>
    <property type="project" value="Ensembl"/>
</dbReference>
<dbReference type="SUPFAM" id="SSF56112">
    <property type="entry name" value="Protein kinase-like (PK-like)"/>
    <property type="match status" value="1"/>
</dbReference>
<dbReference type="EMBL" id="AAQR03163528">
    <property type="status" value="NOT_ANNOTATED_CDS"/>
    <property type="molecule type" value="Genomic_DNA"/>
</dbReference>
<keyword evidence="11" id="KW-0175">Coiled coil</keyword>
<evidence type="ECO:0000256" key="4">
    <source>
        <dbReference type="ARBA" id="ARBA00022679"/>
    </source>
</evidence>
<sequence>MPSRVEDYEVLHTIGSGSYGRCQKIRRRSDGKMLVWKELDYGSMTEAEKQMLVSEVNLLRELKHPNIVRYYDRIIDRTNTTLYIVMEYCEGGDLASVITKGTKESFFLFPECFCRVHPLICFLLLKTSVSSDSTNMLVNEMIFQSFIKLKSDMDRTVPFFSLYQIPNNQFSFPKPLIVNKLYMTKEQISRMSYNEKSDIWSLGCLLYELCALMPPFTAFNQKELAGKIREGKFRRIPYRYSDELNEIITRMLNLKDYHRPSVEEILENPLIADMVAEEQKRNFERRGRRLAEPEKLQDSSPILNELKLKEIQLQERERALKAREERLEQKERELCVRERLAEDKLVRAESLLKNYSLLKEQKFLTLGSSPELLDLPCSIIKKKVHFSGESKENIMRSENSERQLTSKNYQLKSRQILGMR</sequence>
<dbReference type="Gene3D" id="1.10.510.10">
    <property type="entry name" value="Transferase(Phosphotransferase) domain 1"/>
    <property type="match status" value="1"/>
</dbReference>
<dbReference type="Gene3D" id="3.30.200.20">
    <property type="entry name" value="Phosphorylase Kinase, domain 1"/>
    <property type="match status" value="2"/>
</dbReference>
<keyword evidence="7" id="KW-0067">ATP-binding</keyword>
<evidence type="ECO:0000256" key="6">
    <source>
        <dbReference type="ARBA" id="ARBA00022777"/>
    </source>
</evidence>
<dbReference type="GO" id="GO:0032206">
    <property type="term" value="P:positive regulation of telomere maintenance"/>
    <property type="evidence" value="ECO:0007669"/>
    <property type="project" value="Ensembl"/>
</dbReference>
<keyword evidence="3" id="KW-0132">Cell division</keyword>
<keyword evidence="14" id="KW-1185">Reference proteome</keyword>
<dbReference type="GO" id="GO:0005886">
    <property type="term" value="C:plasma membrane"/>
    <property type="evidence" value="ECO:0007669"/>
    <property type="project" value="Ensembl"/>
</dbReference>
<dbReference type="InterPro" id="IPR011009">
    <property type="entry name" value="Kinase-like_dom_sf"/>
</dbReference>
<dbReference type="PROSITE" id="PS50011">
    <property type="entry name" value="PROTEIN_KINASE_DOM"/>
    <property type="match status" value="1"/>
</dbReference>
<dbReference type="AlphaFoldDB" id="H0WFP7"/>
<dbReference type="Ensembl" id="ENSOGAT00000000080.2">
    <property type="protein sequence ID" value="ENSOGAP00000000071.2"/>
    <property type="gene ID" value="ENSOGAG00000000080.2"/>
</dbReference>
<dbReference type="GO" id="GO:0000794">
    <property type="term" value="C:condensed nuclear chromosome"/>
    <property type="evidence" value="ECO:0007669"/>
    <property type="project" value="Ensembl"/>
</dbReference>
<dbReference type="InterPro" id="IPR000719">
    <property type="entry name" value="Prot_kinase_dom"/>
</dbReference>
<dbReference type="GO" id="GO:0001824">
    <property type="term" value="P:blastocyst development"/>
    <property type="evidence" value="ECO:0007669"/>
    <property type="project" value="Ensembl"/>
</dbReference>
<evidence type="ECO:0000256" key="7">
    <source>
        <dbReference type="ARBA" id="ARBA00022840"/>
    </source>
</evidence>
<dbReference type="GO" id="GO:0051301">
    <property type="term" value="P:cell division"/>
    <property type="evidence" value="ECO:0007669"/>
    <property type="project" value="UniProtKB-KW"/>
</dbReference>
<evidence type="ECO:0000256" key="5">
    <source>
        <dbReference type="ARBA" id="ARBA00022741"/>
    </source>
</evidence>
<dbReference type="EMBL" id="AAQR03163527">
    <property type="status" value="NOT_ANNOTATED_CDS"/>
    <property type="molecule type" value="Genomic_DNA"/>
</dbReference>
<dbReference type="GO" id="GO:0051299">
    <property type="term" value="P:centrosome separation"/>
    <property type="evidence" value="ECO:0007669"/>
    <property type="project" value="Ensembl"/>
</dbReference>
<comment type="catalytic activity">
    <reaction evidence="10">
        <text>L-seryl-[protein] + ATP = O-phospho-L-seryl-[protein] + ADP + H(+)</text>
        <dbReference type="Rhea" id="RHEA:17989"/>
        <dbReference type="Rhea" id="RHEA-COMP:9863"/>
        <dbReference type="Rhea" id="RHEA-COMP:11604"/>
        <dbReference type="ChEBI" id="CHEBI:15378"/>
        <dbReference type="ChEBI" id="CHEBI:29999"/>
        <dbReference type="ChEBI" id="CHEBI:30616"/>
        <dbReference type="ChEBI" id="CHEBI:83421"/>
        <dbReference type="ChEBI" id="CHEBI:456216"/>
        <dbReference type="EC" id="2.7.11.1"/>
    </reaction>
</comment>
<dbReference type="GO" id="GO:0005813">
    <property type="term" value="C:centrosome"/>
    <property type="evidence" value="ECO:0007669"/>
    <property type="project" value="Ensembl"/>
</dbReference>
<dbReference type="EMBL" id="AAQR03163529">
    <property type="status" value="NOT_ANNOTATED_CDS"/>
    <property type="molecule type" value="Genomic_DNA"/>
</dbReference>
<dbReference type="GO" id="GO:0030496">
    <property type="term" value="C:midbody"/>
    <property type="evidence" value="ECO:0007669"/>
    <property type="project" value="Ensembl"/>
</dbReference>
<evidence type="ECO:0000256" key="8">
    <source>
        <dbReference type="ARBA" id="ARBA00023306"/>
    </source>
</evidence>
<evidence type="ECO:0000256" key="2">
    <source>
        <dbReference type="ARBA" id="ARBA00022527"/>
    </source>
</evidence>
<dbReference type="GO" id="GO:0005524">
    <property type="term" value="F:ATP binding"/>
    <property type="evidence" value="ECO:0007669"/>
    <property type="project" value="UniProtKB-KW"/>
</dbReference>
<dbReference type="PANTHER" id="PTHR44899">
    <property type="entry name" value="CAMK FAMILY PROTEIN KINASE"/>
    <property type="match status" value="1"/>
</dbReference>
<evidence type="ECO:0000256" key="1">
    <source>
        <dbReference type="ARBA" id="ARBA00012513"/>
    </source>
</evidence>
<evidence type="ECO:0000256" key="10">
    <source>
        <dbReference type="ARBA" id="ARBA00048679"/>
    </source>
</evidence>
<evidence type="ECO:0000256" key="11">
    <source>
        <dbReference type="SAM" id="Coils"/>
    </source>
</evidence>
<dbReference type="GO" id="GO:0032991">
    <property type="term" value="C:protein-containing complex"/>
    <property type="evidence" value="ECO:0007669"/>
    <property type="project" value="Ensembl"/>
</dbReference>
<keyword evidence="6" id="KW-0418">Kinase</keyword>
<keyword evidence="8" id="KW-0131">Cell cycle</keyword>
<feature type="coiled-coil region" evidence="11">
    <location>
        <begin position="303"/>
        <end position="333"/>
    </location>
</feature>
<dbReference type="FunCoup" id="H0WFP7">
    <property type="interactions" value="1931"/>
</dbReference>
<dbReference type="GO" id="GO:0045171">
    <property type="term" value="C:intercellular bridge"/>
    <property type="evidence" value="ECO:0007669"/>
    <property type="project" value="Ensembl"/>
</dbReference>
<dbReference type="GO" id="GO:0046602">
    <property type="term" value="P:regulation of mitotic centrosome separation"/>
    <property type="evidence" value="ECO:0007669"/>
    <property type="project" value="Ensembl"/>
</dbReference>
<dbReference type="GO" id="GO:0000922">
    <property type="term" value="C:spindle pole"/>
    <property type="evidence" value="ECO:0007669"/>
    <property type="project" value="Ensembl"/>
</dbReference>
<evidence type="ECO:0000256" key="3">
    <source>
        <dbReference type="ARBA" id="ARBA00022618"/>
    </source>
</evidence>
<dbReference type="GO" id="GO:0036064">
    <property type="term" value="C:ciliary basal body"/>
    <property type="evidence" value="ECO:0007669"/>
    <property type="project" value="Ensembl"/>
</dbReference>
<keyword evidence="4" id="KW-0808">Transferase</keyword>
<evidence type="ECO:0000313" key="14">
    <source>
        <dbReference type="Proteomes" id="UP000005225"/>
    </source>
</evidence>
<keyword evidence="5" id="KW-0547">Nucleotide-binding</keyword>
<dbReference type="eggNOG" id="KOG1826">
    <property type="taxonomic scope" value="Eukaryota"/>
</dbReference>
<evidence type="ECO:0000256" key="9">
    <source>
        <dbReference type="ARBA" id="ARBA00047899"/>
    </source>
</evidence>
<dbReference type="OMA" id="LALHRCH"/>
<organism evidence="13 14">
    <name type="scientific">Otolemur garnettii</name>
    <name type="common">Small-eared galago</name>
    <name type="synonym">Garnett's greater bushbaby</name>
    <dbReference type="NCBI Taxonomy" id="30611"/>
    <lineage>
        <taxon>Eukaryota</taxon>
        <taxon>Metazoa</taxon>
        <taxon>Chordata</taxon>
        <taxon>Craniata</taxon>
        <taxon>Vertebrata</taxon>
        <taxon>Euteleostomi</taxon>
        <taxon>Mammalia</taxon>
        <taxon>Eutheria</taxon>
        <taxon>Euarchontoglires</taxon>
        <taxon>Primates</taxon>
        <taxon>Strepsirrhini</taxon>
        <taxon>Lorisiformes</taxon>
        <taxon>Galagidae</taxon>
        <taxon>Otolemur</taxon>
    </lineage>
</organism>
<proteinExistence type="predicted"/>
<dbReference type="Pfam" id="PF00069">
    <property type="entry name" value="Pkinase"/>
    <property type="match status" value="2"/>
</dbReference>
<name>H0WFP7_OTOGA</name>